<evidence type="ECO:0000256" key="1">
    <source>
        <dbReference type="SAM" id="MobiDB-lite"/>
    </source>
</evidence>
<evidence type="ECO:0000313" key="3">
    <source>
        <dbReference type="Proteomes" id="UP000245207"/>
    </source>
</evidence>
<comment type="caution">
    <text evidence="2">The sequence shown here is derived from an EMBL/GenBank/DDBJ whole genome shotgun (WGS) entry which is preliminary data.</text>
</comment>
<dbReference type="EMBL" id="PKPP01013877">
    <property type="protein sequence ID" value="PWA40325.1"/>
    <property type="molecule type" value="Genomic_DNA"/>
</dbReference>
<reference evidence="2 3" key="1">
    <citation type="journal article" date="2018" name="Mol. Plant">
        <title>The genome of Artemisia annua provides insight into the evolution of Asteraceae family and artemisinin biosynthesis.</title>
        <authorList>
            <person name="Shen Q."/>
            <person name="Zhang L."/>
            <person name="Liao Z."/>
            <person name="Wang S."/>
            <person name="Yan T."/>
            <person name="Shi P."/>
            <person name="Liu M."/>
            <person name="Fu X."/>
            <person name="Pan Q."/>
            <person name="Wang Y."/>
            <person name="Lv Z."/>
            <person name="Lu X."/>
            <person name="Zhang F."/>
            <person name="Jiang W."/>
            <person name="Ma Y."/>
            <person name="Chen M."/>
            <person name="Hao X."/>
            <person name="Li L."/>
            <person name="Tang Y."/>
            <person name="Lv G."/>
            <person name="Zhou Y."/>
            <person name="Sun X."/>
            <person name="Brodelius P.E."/>
            <person name="Rose J.K.C."/>
            <person name="Tang K."/>
        </authorList>
    </citation>
    <scope>NUCLEOTIDE SEQUENCE [LARGE SCALE GENOMIC DNA]</scope>
    <source>
        <strain evidence="3">cv. Huhao1</strain>
        <tissue evidence="2">Leaf</tissue>
    </source>
</reference>
<name>A0A2U1KU75_ARTAN</name>
<organism evidence="2 3">
    <name type="scientific">Artemisia annua</name>
    <name type="common">Sweet wormwood</name>
    <dbReference type="NCBI Taxonomy" id="35608"/>
    <lineage>
        <taxon>Eukaryota</taxon>
        <taxon>Viridiplantae</taxon>
        <taxon>Streptophyta</taxon>
        <taxon>Embryophyta</taxon>
        <taxon>Tracheophyta</taxon>
        <taxon>Spermatophyta</taxon>
        <taxon>Magnoliopsida</taxon>
        <taxon>eudicotyledons</taxon>
        <taxon>Gunneridae</taxon>
        <taxon>Pentapetalae</taxon>
        <taxon>asterids</taxon>
        <taxon>campanulids</taxon>
        <taxon>Asterales</taxon>
        <taxon>Asteraceae</taxon>
        <taxon>Asteroideae</taxon>
        <taxon>Anthemideae</taxon>
        <taxon>Artemisiinae</taxon>
        <taxon>Artemisia</taxon>
    </lineage>
</organism>
<sequence>MDDNDADDAMLEQYIMKEVTVEVPTKEPIKNSVQNQVSDPEDNLKDTSTEEALKIVSLLLFFRTTTSSKAVETKGIFYYVISHVIEHMKLQKTESNQTKKTGTKAEKREEVTQKQQQAKEKANYDIKKDKEEANET</sequence>
<proteinExistence type="predicted"/>
<dbReference type="AlphaFoldDB" id="A0A2U1KU75"/>
<feature type="region of interest" description="Disordered" evidence="1">
    <location>
        <begin position="90"/>
        <end position="136"/>
    </location>
</feature>
<keyword evidence="3" id="KW-1185">Reference proteome</keyword>
<dbReference type="Proteomes" id="UP000245207">
    <property type="component" value="Unassembled WGS sequence"/>
</dbReference>
<accession>A0A2U1KU75</accession>
<gene>
    <name evidence="2" type="ORF">CTI12_AA547120</name>
</gene>
<feature type="compositionally biased region" description="Basic and acidic residues" evidence="1">
    <location>
        <begin position="103"/>
        <end position="136"/>
    </location>
</feature>
<feature type="region of interest" description="Disordered" evidence="1">
    <location>
        <begin position="26"/>
        <end position="47"/>
    </location>
</feature>
<evidence type="ECO:0000313" key="2">
    <source>
        <dbReference type="EMBL" id="PWA40325.1"/>
    </source>
</evidence>
<protein>
    <submittedName>
        <fullName evidence="2">Uncharacterized protein</fullName>
    </submittedName>
</protein>